<evidence type="ECO:0000256" key="2">
    <source>
        <dbReference type="ARBA" id="ARBA00022694"/>
    </source>
</evidence>
<feature type="binding site" evidence="6">
    <location>
        <position position="26"/>
    </location>
    <ligand>
        <name>(6S)-5-formyl-5,6,7,8-tetrahydrofolate</name>
        <dbReference type="ChEBI" id="CHEBI:57457"/>
    </ligand>
</feature>
<dbReference type="GO" id="GO:0005829">
    <property type="term" value="C:cytosol"/>
    <property type="evidence" value="ECO:0007669"/>
    <property type="project" value="TreeGrafter"/>
</dbReference>
<dbReference type="EMBL" id="CP155447">
    <property type="protein sequence ID" value="XBH04771.1"/>
    <property type="molecule type" value="Genomic_DNA"/>
</dbReference>
<feature type="binding site" evidence="6">
    <location>
        <position position="259"/>
    </location>
    <ligand>
        <name>Mg(2+)</name>
        <dbReference type="ChEBI" id="CHEBI:18420"/>
    </ligand>
</feature>
<dbReference type="HAMAP" id="MF_00379">
    <property type="entry name" value="GTPase_MnmE"/>
    <property type="match status" value="1"/>
</dbReference>
<dbReference type="EC" id="3.6.-.-" evidence="6"/>
<dbReference type="AlphaFoldDB" id="A0AAU7CJG2"/>
<dbReference type="GO" id="GO:0003924">
    <property type="term" value="F:GTPase activity"/>
    <property type="evidence" value="ECO:0007669"/>
    <property type="project" value="UniProtKB-UniRule"/>
</dbReference>
<feature type="binding site" evidence="6">
    <location>
        <begin position="278"/>
        <end position="281"/>
    </location>
    <ligand>
        <name>GTP</name>
        <dbReference type="ChEBI" id="CHEBI:37565"/>
    </ligand>
</feature>
<feature type="binding site" evidence="6">
    <location>
        <position position="127"/>
    </location>
    <ligand>
        <name>(6S)-5-formyl-5,6,7,8-tetrahydrofolate</name>
        <dbReference type="ChEBI" id="CHEBI:57457"/>
    </ligand>
</feature>
<comment type="subcellular location">
    <subcellularLocation>
        <location evidence="6">Cytoplasm</location>
    </subcellularLocation>
</comment>
<evidence type="ECO:0000259" key="7">
    <source>
        <dbReference type="Pfam" id="PF01926"/>
    </source>
</evidence>
<proteinExistence type="inferred from homology"/>
<feature type="binding site" evidence="6">
    <location>
        <begin position="253"/>
        <end position="259"/>
    </location>
    <ligand>
        <name>GTP</name>
        <dbReference type="ChEBI" id="CHEBI:37565"/>
    </ligand>
</feature>
<dbReference type="SUPFAM" id="SSF52540">
    <property type="entry name" value="P-loop containing nucleoside triphosphate hydrolases"/>
    <property type="match status" value="1"/>
</dbReference>
<dbReference type="Pfam" id="PF12631">
    <property type="entry name" value="MnmE_helical"/>
    <property type="match status" value="1"/>
</dbReference>
<comment type="caution">
    <text evidence="6">Lacks conserved residue(s) required for the propagation of feature annotation.</text>
</comment>
<comment type="subunit">
    <text evidence="6">Homodimer. Heterotetramer of two MnmE and two MnmG subunits.</text>
</comment>
<dbReference type="Gene3D" id="3.40.50.300">
    <property type="entry name" value="P-loop containing nucleotide triphosphate hydrolases"/>
    <property type="match status" value="1"/>
</dbReference>
<dbReference type="GO" id="GO:0005525">
    <property type="term" value="F:GTP binding"/>
    <property type="evidence" value="ECO:0007669"/>
    <property type="project" value="UniProtKB-UniRule"/>
</dbReference>
<dbReference type="GO" id="GO:0046872">
    <property type="term" value="F:metal ion binding"/>
    <property type="evidence" value="ECO:0007669"/>
    <property type="project" value="UniProtKB-KW"/>
</dbReference>
<keyword evidence="2 6" id="KW-0819">tRNA processing</keyword>
<dbReference type="InterPro" id="IPR025867">
    <property type="entry name" value="MnmE_helical"/>
</dbReference>
<name>A0AAU7CJG2_9BACT</name>
<keyword evidence="4 6" id="KW-0630">Potassium</keyword>
<feature type="domain" description="MnmE helical" evidence="9">
    <location>
        <begin position="130"/>
        <end position="443"/>
    </location>
</feature>
<keyword evidence="3 6" id="KW-0547">Nucleotide-binding</keyword>
<dbReference type="SUPFAM" id="SSF116878">
    <property type="entry name" value="TrmE connector domain"/>
    <property type="match status" value="1"/>
</dbReference>
<accession>A0AAU7CJG2</accession>
<dbReference type="NCBIfam" id="TIGR00231">
    <property type="entry name" value="small_GTP"/>
    <property type="match status" value="1"/>
</dbReference>
<dbReference type="InterPro" id="IPR027266">
    <property type="entry name" value="TrmE/GcvT-like"/>
</dbReference>
<gene>
    <name evidence="6" type="primary">mnmE</name>
    <name evidence="6" type="synonym">trmE</name>
    <name evidence="10" type="ORF">V5E97_01775</name>
</gene>
<evidence type="ECO:0000259" key="9">
    <source>
        <dbReference type="Pfam" id="PF12631"/>
    </source>
</evidence>
<evidence type="ECO:0000256" key="6">
    <source>
        <dbReference type="HAMAP-Rule" id="MF_00379"/>
    </source>
</evidence>
<evidence type="ECO:0000256" key="5">
    <source>
        <dbReference type="ARBA" id="ARBA00023134"/>
    </source>
</evidence>
<feature type="binding site" evidence="6">
    <location>
        <position position="238"/>
    </location>
    <ligand>
        <name>Mg(2+)</name>
        <dbReference type="ChEBI" id="CHEBI:18420"/>
    </ligand>
</feature>
<dbReference type="SUPFAM" id="SSF103025">
    <property type="entry name" value="Folate-binding domain"/>
    <property type="match status" value="1"/>
</dbReference>
<dbReference type="Pfam" id="PF10396">
    <property type="entry name" value="TrmE_N"/>
    <property type="match status" value="1"/>
</dbReference>
<keyword evidence="6 10" id="KW-0378">Hydrolase</keyword>
<feature type="domain" description="GTP-binding protein TrmE N-terminal" evidence="8">
    <location>
        <begin position="9"/>
        <end position="127"/>
    </location>
</feature>
<dbReference type="InterPro" id="IPR006073">
    <property type="entry name" value="GTP-bd"/>
</dbReference>
<keyword evidence="6" id="KW-0963">Cytoplasm</keyword>
<evidence type="ECO:0000256" key="4">
    <source>
        <dbReference type="ARBA" id="ARBA00022958"/>
    </source>
</evidence>
<reference evidence="10" key="1">
    <citation type="submission" date="2024-05" db="EMBL/GenBank/DDBJ databases">
        <title>Planctomycetes of the genus Singulisphaera possess chitinolytic capabilities.</title>
        <authorList>
            <person name="Ivanova A."/>
        </authorList>
    </citation>
    <scope>NUCLEOTIDE SEQUENCE</scope>
    <source>
        <strain evidence="10">Ch08T</strain>
    </source>
</reference>
<dbReference type="GO" id="GO:0002098">
    <property type="term" value="P:tRNA wobble uridine modification"/>
    <property type="evidence" value="ECO:0007669"/>
    <property type="project" value="TreeGrafter"/>
</dbReference>
<sequence>MSTLDLTDTIAAVASPPGPGFRGLIRLTGPDALSIALARFSDHDDTRLAKHPERRSGRLTVTGLRPLLPAAIALWPGSRTYTGQPLAEIHTVGSPPLVSLVLADCLAQGARHAEPGEFTLRAFLSGRIDLTRAEAVLGVIDAQTPAQLDAALRQLAGGLAGPITALRDRLLDVLAHLEANLDFAEESDVDPLGRVALAEDLAREGAELITLATRLQGRDRADGHPRVVLAGPPNAGKSRLFNALLGQAHALVSPQAGTTRDYLSALCECDGVTVELVDTAGVEPAAGPIEGQAQSFGADQAARADLLLDCRSNDTTSTWPIAPDRPRLLVRTKADLDPALDSAEFLATSAATGAGLDNLRRAVAAALRSQAADGDLPASTGARCRESLERAGQALHSAAETILLNGGDELVAIDLRQAIDDLGKVVGAVVTDDILDRIFRRFCIGK</sequence>
<organism evidence="10">
    <name type="scientific">Singulisphaera sp. Ch08</name>
    <dbReference type="NCBI Taxonomy" id="3120278"/>
    <lineage>
        <taxon>Bacteria</taxon>
        <taxon>Pseudomonadati</taxon>
        <taxon>Planctomycetota</taxon>
        <taxon>Planctomycetia</taxon>
        <taxon>Isosphaerales</taxon>
        <taxon>Isosphaeraceae</taxon>
        <taxon>Singulisphaera</taxon>
    </lineage>
</organism>
<dbReference type="InterPro" id="IPR005225">
    <property type="entry name" value="Small_GTP-bd"/>
</dbReference>
<evidence type="ECO:0000256" key="3">
    <source>
        <dbReference type="ARBA" id="ARBA00022741"/>
    </source>
</evidence>
<evidence type="ECO:0000259" key="8">
    <source>
        <dbReference type="Pfam" id="PF10396"/>
    </source>
</evidence>
<dbReference type="PANTHER" id="PTHR42714">
    <property type="entry name" value="TRNA MODIFICATION GTPASE GTPBP3"/>
    <property type="match status" value="1"/>
</dbReference>
<dbReference type="Gene3D" id="3.30.1360.120">
    <property type="entry name" value="Probable tRNA modification gtpase trme, domain 1"/>
    <property type="match status" value="1"/>
</dbReference>
<dbReference type="InterPro" id="IPR004520">
    <property type="entry name" value="GTPase_MnmE"/>
</dbReference>
<keyword evidence="5 6" id="KW-0342">GTP-binding</keyword>
<dbReference type="RefSeq" id="WP_406697565.1">
    <property type="nucleotide sequence ID" value="NZ_CP155447.1"/>
</dbReference>
<keyword evidence="6" id="KW-0460">Magnesium</keyword>
<comment type="function">
    <text evidence="6">Exhibits a very high intrinsic GTPase hydrolysis rate. Involved in the addition of a carboxymethylaminomethyl (cmnm) group at the wobble position (U34) of certain tRNAs, forming tRNA-cmnm(5)s(2)U34.</text>
</comment>
<evidence type="ECO:0000313" key="10">
    <source>
        <dbReference type="EMBL" id="XBH04771.1"/>
    </source>
</evidence>
<feature type="binding site" evidence="6">
    <location>
        <position position="88"/>
    </location>
    <ligand>
        <name>(6S)-5-formyl-5,6,7,8-tetrahydrofolate</name>
        <dbReference type="ChEBI" id="CHEBI:57457"/>
    </ligand>
</feature>
<keyword evidence="6" id="KW-0479">Metal-binding</keyword>
<evidence type="ECO:0000256" key="1">
    <source>
        <dbReference type="ARBA" id="ARBA00011043"/>
    </source>
</evidence>
<comment type="similarity">
    <text evidence="1 6">Belongs to the TRAFAC class TrmE-Era-EngA-EngB-Septin-like GTPase superfamily. TrmE GTPase family.</text>
</comment>
<dbReference type="Gene3D" id="1.20.120.430">
    <property type="entry name" value="tRNA modification GTPase MnmE domain 2"/>
    <property type="match status" value="1"/>
</dbReference>
<feature type="binding site" evidence="6">
    <location>
        <begin position="234"/>
        <end position="239"/>
    </location>
    <ligand>
        <name>GTP</name>
        <dbReference type="ChEBI" id="CHEBI:37565"/>
    </ligand>
</feature>
<dbReference type="InterPro" id="IPR018948">
    <property type="entry name" value="GTP-bd_TrmE_N"/>
</dbReference>
<dbReference type="PANTHER" id="PTHR42714:SF2">
    <property type="entry name" value="TRNA MODIFICATION GTPASE GTPBP3, MITOCHONDRIAL"/>
    <property type="match status" value="1"/>
</dbReference>
<comment type="cofactor">
    <cofactor evidence="6">
        <name>K(+)</name>
        <dbReference type="ChEBI" id="CHEBI:29103"/>
    </cofactor>
    <text evidence="6">Binds 1 potassium ion per subunit.</text>
</comment>
<dbReference type="Pfam" id="PF01926">
    <property type="entry name" value="MMR_HSR1"/>
    <property type="match status" value="1"/>
</dbReference>
<dbReference type="InterPro" id="IPR027368">
    <property type="entry name" value="MnmE_dom2"/>
</dbReference>
<dbReference type="InterPro" id="IPR027417">
    <property type="entry name" value="P-loop_NTPase"/>
</dbReference>
<protein>
    <recommendedName>
        <fullName evidence="6">tRNA modification GTPase MnmE</fullName>
        <ecNumber evidence="6">3.6.-.-</ecNumber>
    </recommendedName>
</protein>
<dbReference type="GO" id="GO:0030488">
    <property type="term" value="P:tRNA methylation"/>
    <property type="evidence" value="ECO:0007669"/>
    <property type="project" value="TreeGrafter"/>
</dbReference>
<feature type="binding site" evidence="6">
    <location>
        <position position="446"/>
    </location>
    <ligand>
        <name>(6S)-5-formyl-5,6,7,8-tetrahydrofolate</name>
        <dbReference type="ChEBI" id="CHEBI:57457"/>
    </ligand>
</feature>
<dbReference type="CDD" id="cd14858">
    <property type="entry name" value="TrmE_N"/>
    <property type="match status" value="1"/>
</dbReference>
<feature type="domain" description="G" evidence="7">
    <location>
        <begin position="226"/>
        <end position="309"/>
    </location>
</feature>